<proteinExistence type="predicted"/>
<name>A0ABR2XMA9_9PEZI</name>
<reference evidence="2 3" key="1">
    <citation type="submission" date="2024-02" db="EMBL/GenBank/DDBJ databases">
        <title>First draft genome assembly of two strains of Seiridium cardinale.</title>
        <authorList>
            <person name="Emiliani G."/>
            <person name="Scali E."/>
        </authorList>
    </citation>
    <scope>NUCLEOTIDE SEQUENCE [LARGE SCALE GENOMIC DNA]</scope>
    <source>
        <strain evidence="2 3">BM-138-000479</strain>
    </source>
</reference>
<evidence type="ECO:0000256" key="1">
    <source>
        <dbReference type="SAM" id="MobiDB-lite"/>
    </source>
</evidence>
<organism evidence="2 3">
    <name type="scientific">Seiridium cardinale</name>
    <dbReference type="NCBI Taxonomy" id="138064"/>
    <lineage>
        <taxon>Eukaryota</taxon>
        <taxon>Fungi</taxon>
        <taxon>Dikarya</taxon>
        <taxon>Ascomycota</taxon>
        <taxon>Pezizomycotina</taxon>
        <taxon>Sordariomycetes</taxon>
        <taxon>Xylariomycetidae</taxon>
        <taxon>Amphisphaeriales</taxon>
        <taxon>Sporocadaceae</taxon>
        <taxon>Seiridium</taxon>
    </lineage>
</organism>
<evidence type="ECO:0000313" key="3">
    <source>
        <dbReference type="Proteomes" id="UP001465668"/>
    </source>
</evidence>
<comment type="caution">
    <text evidence="2">The sequence shown here is derived from an EMBL/GenBank/DDBJ whole genome shotgun (WGS) entry which is preliminary data.</text>
</comment>
<dbReference type="SUPFAM" id="SSF47616">
    <property type="entry name" value="GST C-terminal domain-like"/>
    <property type="match status" value="1"/>
</dbReference>
<evidence type="ECO:0000313" key="2">
    <source>
        <dbReference type="EMBL" id="KAK9774914.1"/>
    </source>
</evidence>
<sequence length="148" mass="16622">MPTFETPSGFTLQEFSNRDVCTSQNLAPSVTNSSAERPRTALETSNGSSLVSTSRHRFGRQLRGGLDIEDYDPETEAVASKELKRWLDYYGGHLESRQCVCILLLLRRCGDGKVHPKVLQFFERLKQIPELTALYTGPLFEKKKGPTA</sequence>
<feature type="region of interest" description="Disordered" evidence="1">
    <location>
        <begin position="26"/>
        <end position="56"/>
    </location>
</feature>
<feature type="compositionally biased region" description="Polar residues" evidence="1">
    <location>
        <begin position="42"/>
        <end position="53"/>
    </location>
</feature>
<dbReference type="Proteomes" id="UP001465668">
    <property type="component" value="Unassembled WGS sequence"/>
</dbReference>
<keyword evidence="3" id="KW-1185">Reference proteome</keyword>
<protein>
    <recommendedName>
        <fullName evidence="4">LAGLIDADG homing endonuclease</fullName>
    </recommendedName>
</protein>
<evidence type="ECO:0008006" key="4">
    <source>
        <dbReference type="Google" id="ProtNLM"/>
    </source>
</evidence>
<feature type="compositionally biased region" description="Polar residues" evidence="1">
    <location>
        <begin position="26"/>
        <end position="35"/>
    </location>
</feature>
<accession>A0ABR2XMA9</accession>
<gene>
    <name evidence="2" type="ORF">SCAR479_08469</name>
</gene>
<dbReference type="EMBL" id="JARVKM010000038">
    <property type="protein sequence ID" value="KAK9774914.1"/>
    <property type="molecule type" value="Genomic_DNA"/>
</dbReference>
<dbReference type="InterPro" id="IPR036282">
    <property type="entry name" value="Glutathione-S-Trfase_C_sf"/>
</dbReference>